<evidence type="ECO:0000313" key="2">
    <source>
        <dbReference type="Proteomes" id="UP000509414"/>
    </source>
</evidence>
<reference evidence="1 2" key="1">
    <citation type="submission" date="2020-02" db="EMBL/GenBank/DDBJ databases">
        <title>Complete genome sequence of the novel Campylobacter species Candidatus Campylobacter infans.</title>
        <authorList>
            <person name="Duim B."/>
            <person name="Zomer A."/>
            <person name="van der Graaf L."/>
            <person name="Wagenaar J."/>
        </authorList>
    </citation>
    <scope>NUCLEOTIDE SEQUENCE [LARGE SCALE GENOMIC DNA]</scope>
    <source>
        <strain evidence="1 2">19S00001</strain>
    </source>
</reference>
<accession>A0A7H9CMD2</accession>
<proteinExistence type="predicted"/>
<dbReference type="InterPro" id="IPR014985">
    <property type="entry name" value="WbqC"/>
</dbReference>
<dbReference type="AlphaFoldDB" id="A0A7H9CMD2"/>
<gene>
    <name evidence="1" type="ORF">CINF_1490</name>
</gene>
<sequence>MKIAIMQPTFCPWIGYFVMIARVDAFVFLDCVQFQKQSWHSRNKIKVNDAPFLISLHLQKAPLQTLIQDMRLCDMKKWKMVLLKTLRQNYQKSQNFKEIYEILEYALFNFESLSQLNIYLIEQFSQILKLKTPFIKASSLALSSQKKEKLVLEICQILKANEYLSPIGAKDYLQKDEARALFAKANINIEYFAMNHPVYKQQGKQNNFIQSLSIIDLLFNAKNPAQILNKSAYESGGGGQKIAC</sequence>
<dbReference type="EMBL" id="CP049075">
    <property type="protein sequence ID" value="QLI05969.1"/>
    <property type="molecule type" value="Genomic_DNA"/>
</dbReference>
<name>A0A7H9CMD2_9BACT</name>
<organism evidence="1 2">
    <name type="scientific">Candidatus Campylobacter infans</name>
    <dbReference type="NCBI Taxonomy" id="2561898"/>
    <lineage>
        <taxon>Bacteria</taxon>
        <taxon>Pseudomonadati</taxon>
        <taxon>Campylobacterota</taxon>
        <taxon>Epsilonproteobacteria</taxon>
        <taxon>Campylobacterales</taxon>
        <taxon>Campylobacteraceae</taxon>
        <taxon>Campylobacter</taxon>
    </lineage>
</organism>
<keyword evidence="2" id="KW-1185">Reference proteome</keyword>
<dbReference type="KEGG" id="cinf:CINF_1490"/>
<dbReference type="Pfam" id="PF08889">
    <property type="entry name" value="WbqC"/>
    <property type="match status" value="1"/>
</dbReference>
<protein>
    <submittedName>
        <fullName evidence="1">WbqC family protein</fullName>
    </submittedName>
</protein>
<dbReference type="RefSeq" id="WP_179975084.1">
    <property type="nucleotide sequence ID" value="NZ_CP049075.1"/>
</dbReference>
<dbReference type="Proteomes" id="UP000509414">
    <property type="component" value="Chromosome"/>
</dbReference>
<evidence type="ECO:0000313" key="1">
    <source>
        <dbReference type="EMBL" id="QLI05969.1"/>
    </source>
</evidence>